<evidence type="ECO:0000256" key="1">
    <source>
        <dbReference type="SAM" id="MobiDB-lite"/>
    </source>
</evidence>
<accession>A0ABD0M5L1</accession>
<feature type="compositionally biased region" description="Basic and acidic residues" evidence="1">
    <location>
        <begin position="14"/>
        <end position="26"/>
    </location>
</feature>
<gene>
    <name evidence="2" type="ORF">BaRGS_00001671</name>
</gene>
<protein>
    <submittedName>
        <fullName evidence="2">Uncharacterized protein</fullName>
    </submittedName>
</protein>
<dbReference type="EMBL" id="JACVVK020000005">
    <property type="protein sequence ID" value="KAK7506820.1"/>
    <property type="molecule type" value="Genomic_DNA"/>
</dbReference>
<dbReference type="AlphaFoldDB" id="A0ABD0M5L1"/>
<feature type="non-terminal residue" evidence="2">
    <location>
        <position position="1"/>
    </location>
</feature>
<dbReference type="Proteomes" id="UP001519460">
    <property type="component" value="Unassembled WGS sequence"/>
</dbReference>
<feature type="region of interest" description="Disordered" evidence="1">
    <location>
        <begin position="1"/>
        <end position="26"/>
    </location>
</feature>
<evidence type="ECO:0000313" key="2">
    <source>
        <dbReference type="EMBL" id="KAK7506820.1"/>
    </source>
</evidence>
<evidence type="ECO:0000313" key="3">
    <source>
        <dbReference type="Proteomes" id="UP001519460"/>
    </source>
</evidence>
<comment type="caution">
    <text evidence="2">The sequence shown here is derived from an EMBL/GenBank/DDBJ whole genome shotgun (WGS) entry which is preliminary data.</text>
</comment>
<sequence length="104" mass="11452">DATVDTPPDAGPPVDHDDTQPPDRIRRWDCGKADAYATNLATRDVQALNDLIDSNAHPNAINTRLVSILLDTARNTLGTCKTRASGVRGRPKNKQAWFNEECIR</sequence>
<organism evidence="2 3">
    <name type="scientific">Batillaria attramentaria</name>
    <dbReference type="NCBI Taxonomy" id="370345"/>
    <lineage>
        <taxon>Eukaryota</taxon>
        <taxon>Metazoa</taxon>
        <taxon>Spiralia</taxon>
        <taxon>Lophotrochozoa</taxon>
        <taxon>Mollusca</taxon>
        <taxon>Gastropoda</taxon>
        <taxon>Caenogastropoda</taxon>
        <taxon>Sorbeoconcha</taxon>
        <taxon>Cerithioidea</taxon>
        <taxon>Batillariidae</taxon>
        <taxon>Batillaria</taxon>
    </lineage>
</organism>
<keyword evidence="3" id="KW-1185">Reference proteome</keyword>
<reference evidence="2 3" key="1">
    <citation type="journal article" date="2023" name="Sci. Data">
        <title>Genome assembly of the Korean intertidal mud-creeper Batillaria attramentaria.</title>
        <authorList>
            <person name="Patra A.K."/>
            <person name="Ho P.T."/>
            <person name="Jun S."/>
            <person name="Lee S.J."/>
            <person name="Kim Y."/>
            <person name="Won Y.J."/>
        </authorList>
    </citation>
    <scope>NUCLEOTIDE SEQUENCE [LARGE SCALE GENOMIC DNA]</scope>
    <source>
        <strain evidence="2">Wonlab-2016</strain>
    </source>
</reference>
<proteinExistence type="predicted"/>
<name>A0ABD0M5L1_9CAEN</name>